<protein>
    <submittedName>
        <fullName evidence="1">Uncharacterized protein</fullName>
    </submittedName>
</protein>
<reference evidence="1 2" key="1">
    <citation type="submission" date="2014-04" db="EMBL/GenBank/DDBJ databases">
        <authorList>
            <consortium name="DOE Joint Genome Institute"/>
            <person name="Kuo A."/>
            <person name="Kohler A."/>
            <person name="Nagy L.G."/>
            <person name="Floudas D."/>
            <person name="Copeland A."/>
            <person name="Barry K.W."/>
            <person name="Cichocki N."/>
            <person name="Veneault-Fourrey C."/>
            <person name="LaButti K."/>
            <person name="Lindquist E.A."/>
            <person name="Lipzen A."/>
            <person name="Lundell T."/>
            <person name="Morin E."/>
            <person name="Murat C."/>
            <person name="Sun H."/>
            <person name="Tunlid A."/>
            <person name="Henrissat B."/>
            <person name="Grigoriev I.V."/>
            <person name="Hibbett D.S."/>
            <person name="Martin F."/>
            <person name="Nordberg H.P."/>
            <person name="Cantor M.N."/>
            <person name="Hua S.X."/>
        </authorList>
    </citation>
    <scope>NUCLEOTIDE SEQUENCE [LARGE SCALE GENOMIC DNA]</scope>
    <source>
        <strain evidence="1 2">LaAM-08-1</strain>
    </source>
</reference>
<keyword evidence="2" id="KW-1185">Reference proteome</keyword>
<dbReference type="EMBL" id="KN838575">
    <property type="protein sequence ID" value="KIK03931.1"/>
    <property type="molecule type" value="Genomic_DNA"/>
</dbReference>
<dbReference type="Proteomes" id="UP000054477">
    <property type="component" value="Unassembled WGS sequence"/>
</dbReference>
<dbReference type="OrthoDB" id="10344638at2759"/>
<dbReference type="AlphaFoldDB" id="A0A0C9XGA3"/>
<proteinExistence type="predicted"/>
<evidence type="ECO:0000313" key="2">
    <source>
        <dbReference type="Proteomes" id="UP000054477"/>
    </source>
</evidence>
<feature type="non-terminal residue" evidence="1">
    <location>
        <position position="145"/>
    </location>
</feature>
<gene>
    <name evidence="1" type="ORF">K443DRAFT_42613</name>
</gene>
<evidence type="ECO:0000313" key="1">
    <source>
        <dbReference type="EMBL" id="KIK03931.1"/>
    </source>
</evidence>
<organism evidence="1 2">
    <name type="scientific">Laccaria amethystina LaAM-08-1</name>
    <dbReference type="NCBI Taxonomy" id="1095629"/>
    <lineage>
        <taxon>Eukaryota</taxon>
        <taxon>Fungi</taxon>
        <taxon>Dikarya</taxon>
        <taxon>Basidiomycota</taxon>
        <taxon>Agaricomycotina</taxon>
        <taxon>Agaricomycetes</taxon>
        <taxon>Agaricomycetidae</taxon>
        <taxon>Agaricales</taxon>
        <taxon>Agaricineae</taxon>
        <taxon>Hydnangiaceae</taxon>
        <taxon>Laccaria</taxon>
    </lineage>
</organism>
<sequence length="145" mass="16347">MPIIDRRLGVYIKDKKPVRLFRIEKSKECQKSDWKLHKKGCRAPRFVDIGSWVKAYEWLVEWAAKEALQIHTDPDKLLTHCLVINVFAVERVVGPIASPFIIVNAQVSNTTLSITENEIKASLAIRENGGIGQALVVIQYHTLGG</sequence>
<name>A0A0C9XGA3_9AGAR</name>
<reference evidence="2" key="2">
    <citation type="submission" date="2015-01" db="EMBL/GenBank/DDBJ databases">
        <title>Evolutionary Origins and Diversification of the Mycorrhizal Mutualists.</title>
        <authorList>
            <consortium name="DOE Joint Genome Institute"/>
            <consortium name="Mycorrhizal Genomics Consortium"/>
            <person name="Kohler A."/>
            <person name="Kuo A."/>
            <person name="Nagy L.G."/>
            <person name="Floudas D."/>
            <person name="Copeland A."/>
            <person name="Barry K.W."/>
            <person name="Cichocki N."/>
            <person name="Veneault-Fourrey C."/>
            <person name="LaButti K."/>
            <person name="Lindquist E.A."/>
            <person name="Lipzen A."/>
            <person name="Lundell T."/>
            <person name="Morin E."/>
            <person name="Murat C."/>
            <person name="Riley R."/>
            <person name="Ohm R."/>
            <person name="Sun H."/>
            <person name="Tunlid A."/>
            <person name="Henrissat B."/>
            <person name="Grigoriev I.V."/>
            <person name="Hibbett D.S."/>
            <person name="Martin F."/>
        </authorList>
    </citation>
    <scope>NUCLEOTIDE SEQUENCE [LARGE SCALE GENOMIC DNA]</scope>
    <source>
        <strain evidence="2">LaAM-08-1</strain>
    </source>
</reference>
<dbReference type="HOGENOM" id="CLU_109460_0_0_1"/>
<accession>A0A0C9XGA3</accession>